<dbReference type="EMBL" id="JAOTLW010000013">
    <property type="protein sequence ID" value="MDI5832533.1"/>
    <property type="molecule type" value="Genomic_DNA"/>
</dbReference>
<dbReference type="RefSeq" id="WP_282679498.1">
    <property type="nucleotide sequence ID" value="NZ_CP106875.1"/>
</dbReference>
<evidence type="ECO:0000313" key="2">
    <source>
        <dbReference type="Proteomes" id="UP001159075"/>
    </source>
</evidence>
<sequence length="188" mass="21591">MKLLSKAEPRFLCQACNRYHRESVGKDQLQVSSNGKIVHFDICSQARFKYNVSLSKSFNNEAANIKTLVALKAKINKAEQSHKCTFKLRVAFATLVYESALYNRLIRYELFDDHGIGQRCLDSCFEMGDGDEVVHAIMSNAKKNFWLKVQLFNFSGEVMQYWEATYAKVENKRQVSKTQSNNQITLAI</sequence>
<name>A0ABT6UES9_9GAMM</name>
<proteinExistence type="predicted"/>
<keyword evidence="2" id="KW-1185">Reference proteome</keyword>
<organism evidence="1 2">
    <name type="scientific">Shewanella xiamenensis</name>
    <dbReference type="NCBI Taxonomy" id="332186"/>
    <lineage>
        <taxon>Bacteria</taxon>
        <taxon>Pseudomonadati</taxon>
        <taxon>Pseudomonadota</taxon>
        <taxon>Gammaproteobacteria</taxon>
        <taxon>Alteromonadales</taxon>
        <taxon>Shewanellaceae</taxon>
        <taxon>Shewanella</taxon>
    </lineage>
</organism>
<gene>
    <name evidence="1" type="ORF">ODY93_13220</name>
</gene>
<evidence type="ECO:0000313" key="1">
    <source>
        <dbReference type="EMBL" id="MDI5832533.1"/>
    </source>
</evidence>
<protein>
    <submittedName>
        <fullName evidence="1">Uncharacterized protein</fullName>
    </submittedName>
</protein>
<comment type="caution">
    <text evidence="1">The sequence shown here is derived from an EMBL/GenBank/DDBJ whole genome shotgun (WGS) entry which is preliminary data.</text>
</comment>
<dbReference type="Proteomes" id="UP001159075">
    <property type="component" value="Unassembled WGS sequence"/>
</dbReference>
<accession>A0ABT6UES9</accession>
<reference evidence="1 2" key="1">
    <citation type="submission" date="2022-09" db="EMBL/GenBank/DDBJ databases">
        <title>The outer-membrane cytochrome OmcA is essential for infection of Shewanella oneidensis by a zebrafish-associated bacteriophage.</title>
        <authorList>
            <person name="Grenfell A.W."/>
            <person name="Intile P."/>
            <person name="Mcfarlane J."/>
            <person name="Leung D."/>
            <person name="Abdalla K."/>
            <person name="Wold M."/>
            <person name="Kees E."/>
            <person name="Gralnick J."/>
        </authorList>
    </citation>
    <scope>NUCLEOTIDE SEQUENCE [LARGE SCALE GENOMIC DNA]</scope>
    <source>
        <strain evidence="1 2">NF-5</strain>
    </source>
</reference>